<evidence type="ECO:0000313" key="2">
    <source>
        <dbReference type="EMBL" id="ESN97333.1"/>
    </source>
</evidence>
<reference evidence="2 4" key="2">
    <citation type="journal article" date="2013" name="Nature">
        <title>Insights into bilaterian evolution from three spiralian genomes.</title>
        <authorList>
            <person name="Simakov O."/>
            <person name="Marletaz F."/>
            <person name="Cho S.J."/>
            <person name="Edsinger-Gonzales E."/>
            <person name="Havlak P."/>
            <person name="Hellsten U."/>
            <person name="Kuo D.H."/>
            <person name="Larsson T."/>
            <person name="Lv J."/>
            <person name="Arendt D."/>
            <person name="Savage R."/>
            <person name="Osoegawa K."/>
            <person name="de Jong P."/>
            <person name="Grimwood J."/>
            <person name="Chapman J.A."/>
            <person name="Shapiro H."/>
            <person name="Aerts A."/>
            <person name="Otillar R.P."/>
            <person name="Terry A.Y."/>
            <person name="Boore J.L."/>
            <person name="Grigoriev I.V."/>
            <person name="Lindberg D.R."/>
            <person name="Seaver E.C."/>
            <person name="Weisblat D.A."/>
            <person name="Putnam N.H."/>
            <person name="Rokhsar D.S."/>
        </authorList>
    </citation>
    <scope>NUCLEOTIDE SEQUENCE</scope>
</reference>
<reference evidence="4" key="1">
    <citation type="submission" date="2012-12" db="EMBL/GenBank/DDBJ databases">
        <authorList>
            <person name="Hellsten U."/>
            <person name="Grimwood J."/>
            <person name="Chapman J.A."/>
            <person name="Shapiro H."/>
            <person name="Aerts A."/>
            <person name="Otillar R.P."/>
            <person name="Terry A.Y."/>
            <person name="Boore J.L."/>
            <person name="Simakov O."/>
            <person name="Marletaz F."/>
            <person name="Cho S.-J."/>
            <person name="Edsinger-Gonzales E."/>
            <person name="Havlak P."/>
            <person name="Kuo D.-H."/>
            <person name="Larsson T."/>
            <person name="Lv J."/>
            <person name="Arendt D."/>
            <person name="Savage R."/>
            <person name="Osoegawa K."/>
            <person name="de Jong P."/>
            <person name="Lindberg D.R."/>
            <person name="Seaver E.C."/>
            <person name="Weisblat D.A."/>
            <person name="Putnam N.H."/>
            <person name="Grigoriev I.V."/>
            <person name="Rokhsar D.S."/>
        </authorList>
    </citation>
    <scope>NUCLEOTIDE SEQUENCE</scope>
</reference>
<evidence type="ECO:0000256" key="1">
    <source>
        <dbReference type="SAM" id="SignalP"/>
    </source>
</evidence>
<dbReference type="EMBL" id="AMQM01006306">
    <property type="status" value="NOT_ANNOTATED_CDS"/>
    <property type="molecule type" value="Genomic_DNA"/>
</dbReference>
<protein>
    <submittedName>
        <fullName evidence="2 3">Uncharacterized protein</fullName>
    </submittedName>
</protein>
<keyword evidence="1" id="KW-0732">Signal</keyword>
<dbReference type="RefSeq" id="XP_009024510.1">
    <property type="nucleotide sequence ID" value="XM_009026262.1"/>
</dbReference>
<dbReference type="CTD" id="20206619"/>
<dbReference type="Proteomes" id="UP000015101">
    <property type="component" value="Unassembled WGS sequence"/>
</dbReference>
<feature type="signal peptide" evidence="1">
    <location>
        <begin position="1"/>
        <end position="18"/>
    </location>
</feature>
<dbReference type="EnsemblMetazoa" id="HelroT178120">
    <property type="protein sequence ID" value="HelroP178120"/>
    <property type="gene ID" value="HelroG178120"/>
</dbReference>
<evidence type="ECO:0000313" key="4">
    <source>
        <dbReference type="Proteomes" id="UP000015101"/>
    </source>
</evidence>
<proteinExistence type="predicted"/>
<dbReference type="GeneID" id="20206619"/>
<reference evidence="3" key="3">
    <citation type="submission" date="2015-06" db="UniProtKB">
        <authorList>
            <consortium name="EnsemblMetazoa"/>
        </authorList>
    </citation>
    <scope>IDENTIFICATION</scope>
</reference>
<gene>
    <name evidence="3" type="primary">20206619</name>
    <name evidence="2" type="ORF">HELRODRAFT_178120</name>
</gene>
<evidence type="ECO:0000313" key="3">
    <source>
        <dbReference type="EnsemblMetazoa" id="HelroP178120"/>
    </source>
</evidence>
<dbReference type="InParanoid" id="T1FCS0"/>
<feature type="chain" id="PRO_5010980518" evidence="1">
    <location>
        <begin position="19"/>
        <end position="160"/>
    </location>
</feature>
<sequence>MDHLVAVLVLISVVPLEAKLIYRRPSPCSENCPSREYGCYPCKCDEHTDLTCRKGEFCTLEKSRRGYFYWSCYTGTRNEQINMFAGYIEDKPCEHDCNNDSCSNCRCKFTDKLTCETGEHCGGEYSDLYGHYIACYYKNQYGNWVSTGSWDYYTYGKYDL</sequence>
<dbReference type="KEGG" id="hro:HELRODRAFT_178120"/>
<organism evidence="3 4">
    <name type="scientific">Helobdella robusta</name>
    <name type="common">Californian leech</name>
    <dbReference type="NCBI Taxonomy" id="6412"/>
    <lineage>
        <taxon>Eukaryota</taxon>
        <taxon>Metazoa</taxon>
        <taxon>Spiralia</taxon>
        <taxon>Lophotrochozoa</taxon>
        <taxon>Annelida</taxon>
        <taxon>Clitellata</taxon>
        <taxon>Hirudinea</taxon>
        <taxon>Rhynchobdellida</taxon>
        <taxon>Glossiphoniidae</taxon>
        <taxon>Helobdella</taxon>
    </lineage>
</organism>
<dbReference type="AlphaFoldDB" id="T1FCS0"/>
<keyword evidence="4" id="KW-1185">Reference proteome</keyword>
<accession>T1FCS0</accession>
<dbReference type="HOGENOM" id="CLU_1654039_0_0_1"/>
<name>T1FCS0_HELRO</name>
<dbReference type="EMBL" id="KB097379">
    <property type="protein sequence ID" value="ESN97333.1"/>
    <property type="molecule type" value="Genomic_DNA"/>
</dbReference>